<dbReference type="AlphaFoldDB" id="A0A5J4YGU8"/>
<accession>A0A5J4YGU8</accession>
<feature type="compositionally biased region" description="Polar residues" evidence="1">
    <location>
        <begin position="155"/>
        <end position="174"/>
    </location>
</feature>
<organism evidence="2 3">
    <name type="scientific">Porphyridium purpureum</name>
    <name type="common">Red alga</name>
    <name type="synonym">Porphyridium cruentum</name>
    <dbReference type="NCBI Taxonomy" id="35688"/>
    <lineage>
        <taxon>Eukaryota</taxon>
        <taxon>Rhodophyta</taxon>
        <taxon>Bangiophyceae</taxon>
        <taxon>Porphyridiales</taxon>
        <taxon>Porphyridiaceae</taxon>
        <taxon>Porphyridium</taxon>
    </lineage>
</organism>
<comment type="caution">
    <text evidence="2">The sequence shown here is derived from an EMBL/GenBank/DDBJ whole genome shotgun (WGS) entry which is preliminary data.</text>
</comment>
<feature type="region of interest" description="Disordered" evidence="1">
    <location>
        <begin position="151"/>
        <end position="189"/>
    </location>
</feature>
<keyword evidence="3" id="KW-1185">Reference proteome</keyword>
<evidence type="ECO:0000256" key="1">
    <source>
        <dbReference type="SAM" id="MobiDB-lite"/>
    </source>
</evidence>
<proteinExistence type="predicted"/>
<protein>
    <submittedName>
        <fullName evidence="2">Uncharacterized protein</fullName>
    </submittedName>
</protein>
<evidence type="ECO:0000313" key="3">
    <source>
        <dbReference type="Proteomes" id="UP000324585"/>
    </source>
</evidence>
<name>A0A5J4YGU8_PORPP</name>
<gene>
    <name evidence="2" type="ORF">FVE85_4367</name>
</gene>
<reference evidence="3" key="1">
    <citation type="journal article" date="2019" name="Nat. Commun.">
        <title>Expansion of phycobilisome linker gene families in mesophilic red algae.</title>
        <authorList>
            <person name="Lee J."/>
            <person name="Kim D."/>
            <person name="Bhattacharya D."/>
            <person name="Yoon H.S."/>
        </authorList>
    </citation>
    <scope>NUCLEOTIDE SEQUENCE [LARGE SCALE GENOMIC DNA]</scope>
    <source>
        <strain evidence="3">CCMP 1328</strain>
    </source>
</reference>
<dbReference type="EMBL" id="VRMN01000019">
    <property type="protein sequence ID" value="KAA8490736.1"/>
    <property type="molecule type" value="Genomic_DNA"/>
</dbReference>
<evidence type="ECO:0000313" key="2">
    <source>
        <dbReference type="EMBL" id="KAA8490736.1"/>
    </source>
</evidence>
<feature type="region of interest" description="Disordered" evidence="1">
    <location>
        <begin position="32"/>
        <end position="60"/>
    </location>
</feature>
<sequence length="208" mass="22364">MGCAAVGAVDAIMAQPVADGYSDEVYRRQALTGKIVKPSPSPPQQRAGKVRRARGAEKRQRVDARLEHAAGAQEGDVISAHGTRAQQEELVRYLSTAQSFVGFEFNAQMFVLTVNRRLPAGGQCAFNADSFQRVLDELPSDDDDEIAACGGNAMRTGSSSRQSRPCSPAATSSLPPWRHTAEPQAPGALLEEDPTVCCAVQELFNFED</sequence>
<dbReference type="Proteomes" id="UP000324585">
    <property type="component" value="Unassembled WGS sequence"/>
</dbReference>